<protein>
    <recommendedName>
        <fullName evidence="3">IrrE N-terminal-like domain-containing protein</fullName>
    </recommendedName>
</protein>
<reference evidence="1 2" key="1">
    <citation type="journal article" date="2015" name="Genome Announc.">
        <title>Draft Genome Sequence of Filamentous Marine Cyanobacterium Lyngbya confervoides Strain BDU141951.</title>
        <authorList>
            <person name="Chandrababunaidu M.M."/>
            <person name="Sen D."/>
            <person name="Tripathy S."/>
        </authorList>
    </citation>
    <scope>NUCLEOTIDE SEQUENCE [LARGE SCALE GENOMIC DNA]</scope>
    <source>
        <strain evidence="1 2">BDU141951</strain>
    </source>
</reference>
<keyword evidence="2" id="KW-1185">Reference proteome</keyword>
<gene>
    <name evidence="1" type="ORF">QQ91_0003365</name>
</gene>
<dbReference type="AlphaFoldDB" id="A0ABD4T0D6"/>
<evidence type="ECO:0000313" key="2">
    <source>
        <dbReference type="Proteomes" id="UP000031561"/>
    </source>
</evidence>
<comment type="caution">
    <text evidence="1">The sequence shown here is derived from an EMBL/GenBank/DDBJ whole genome shotgun (WGS) entry which is preliminary data.</text>
</comment>
<organism evidence="1 2">
    <name type="scientific">Lyngbya confervoides BDU141951</name>
    <dbReference type="NCBI Taxonomy" id="1574623"/>
    <lineage>
        <taxon>Bacteria</taxon>
        <taxon>Bacillati</taxon>
        <taxon>Cyanobacteriota</taxon>
        <taxon>Cyanophyceae</taxon>
        <taxon>Oscillatoriophycideae</taxon>
        <taxon>Oscillatoriales</taxon>
        <taxon>Microcoleaceae</taxon>
        <taxon>Lyngbya</taxon>
    </lineage>
</organism>
<evidence type="ECO:0008006" key="3">
    <source>
        <dbReference type="Google" id="ProtNLM"/>
    </source>
</evidence>
<name>A0ABD4T0D6_9CYAN</name>
<dbReference type="EMBL" id="JTHE03000023">
    <property type="protein sequence ID" value="MCM1981870.1"/>
    <property type="molecule type" value="Genomic_DNA"/>
</dbReference>
<accession>A0ABD4T0D6</accession>
<dbReference type="RefSeq" id="WP_166279989.1">
    <property type="nucleotide sequence ID" value="NZ_JTHE03000023.1"/>
</dbReference>
<sequence>MVATVVSPEESRVQGLQTLNLCRMGLEENIGDLTLREGYWAFAKDKQADIPLIIRLLENPASPIALPGSIDLFGHDCLHLLLNRGMDNFDEAFIIGFTMGNARELQKRHLNTFRLVASHFYPPPYRFSEGHLKSFDLGVLYGQRLPFRDIHLVDFSLHLDRSIAQVRELFGISIAELRRVCYAERLWNPLCPIFSLSPGR</sequence>
<proteinExistence type="predicted"/>
<evidence type="ECO:0000313" key="1">
    <source>
        <dbReference type="EMBL" id="MCM1981870.1"/>
    </source>
</evidence>
<dbReference type="Proteomes" id="UP000031561">
    <property type="component" value="Unassembled WGS sequence"/>
</dbReference>